<dbReference type="SUPFAM" id="SSF55961">
    <property type="entry name" value="Bet v1-like"/>
    <property type="match status" value="1"/>
</dbReference>
<dbReference type="EMBL" id="CP027860">
    <property type="protein sequence ID" value="AVP95876.1"/>
    <property type="molecule type" value="Genomic_DNA"/>
</dbReference>
<evidence type="ECO:0000313" key="2">
    <source>
        <dbReference type="Proteomes" id="UP000241074"/>
    </source>
</evidence>
<sequence>MLMSGHTTQVILRATPSVAYDYLTRPALWHEWHHSSLGAEPHAAESLRMGDAFREQIKSLGIRKELHWHVLKSDIAKEWLAEATMADGSHVRVHYQFAPAGAKTLFTRTLRYTLKPWSLKLLNLTVGWLKLRRDTQRALQKLQRHFEMAQPSSVVTSASQDH</sequence>
<organism evidence="1 2">
    <name type="scientific">Ahniella affigens</name>
    <dbReference type="NCBI Taxonomy" id="2021234"/>
    <lineage>
        <taxon>Bacteria</taxon>
        <taxon>Pseudomonadati</taxon>
        <taxon>Pseudomonadota</taxon>
        <taxon>Gammaproteobacteria</taxon>
        <taxon>Lysobacterales</taxon>
        <taxon>Rhodanobacteraceae</taxon>
        <taxon>Ahniella</taxon>
    </lineage>
</organism>
<keyword evidence="2" id="KW-1185">Reference proteome</keyword>
<dbReference type="Gene3D" id="3.30.530.20">
    <property type="match status" value="1"/>
</dbReference>
<evidence type="ECO:0008006" key="3">
    <source>
        <dbReference type="Google" id="ProtNLM"/>
    </source>
</evidence>
<dbReference type="CDD" id="cd07812">
    <property type="entry name" value="SRPBCC"/>
    <property type="match status" value="1"/>
</dbReference>
<name>A0A2P1PM12_9GAMM</name>
<accession>A0A2P1PM12</accession>
<dbReference type="InterPro" id="IPR019587">
    <property type="entry name" value="Polyketide_cyclase/dehydratase"/>
</dbReference>
<dbReference type="KEGG" id="xba:C7S18_01085"/>
<dbReference type="OrthoDB" id="5965958at2"/>
<evidence type="ECO:0000313" key="1">
    <source>
        <dbReference type="EMBL" id="AVP95876.1"/>
    </source>
</evidence>
<proteinExistence type="predicted"/>
<dbReference type="Proteomes" id="UP000241074">
    <property type="component" value="Chromosome"/>
</dbReference>
<protein>
    <recommendedName>
        <fullName evidence="3">SRPBCC family protein</fullName>
    </recommendedName>
</protein>
<dbReference type="Pfam" id="PF10604">
    <property type="entry name" value="Polyketide_cyc2"/>
    <property type="match status" value="1"/>
</dbReference>
<dbReference type="InterPro" id="IPR023393">
    <property type="entry name" value="START-like_dom_sf"/>
</dbReference>
<reference evidence="1 2" key="1">
    <citation type="submission" date="2018-03" db="EMBL/GenBank/DDBJ databases">
        <title>Ahniella affigens gen. nov., sp. nov., a gammaproteobacterium isolated from sandy soil near a stream.</title>
        <authorList>
            <person name="Ko Y."/>
            <person name="Kim J.-H."/>
        </authorList>
    </citation>
    <scope>NUCLEOTIDE SEQUENCE [LARGE SCALE GENOMIC DNA]</scope>
    <source>
        <strain evidence="1 2">D13</strain>
    </source>
</reference>
<reference evidence="1 2" key="2">
    <citation type="submission" date="2018-03" db="EMBL/GenBank/DDBJ databases">
        <authorList>
            <person name="Keele B.F."/>
        </authorList>
    </citation>
    <scope>NUCLEOTIDE SEQUENCE [LARGE SCALE GENOMIC DNA]</scope>
    <source>
        <strain evidence="1 2">D13</strain>
    </source>
</reference>
<gene>
    <name evidence="1" type="ORF">C7S18_01085</name>
</gene>
<dbReference type="AlphaFoldDB" id="A0A2P1PM12"/>